<organism evidence="7 8">
    <name type="scientific">Segatella bryantii</name>
    <name type="common">Prevotella bryantii</name>
    <dbReference type="NCBI Taxonomy" id="77095"/>
    <lineage>
        <taxon>Bacteria</taxon>
        <taxon>Pseudomonadati</taxon>
        <taxon>Bacteroidota</taxon>
        <taxon>Bacteroidia</taxon>
        <taxon>Bacteroidales</taxon>
        <taxon>Prevotellaceae</taxon>
        <taxon>Segatella</taxon>
    </lineage>
</organism>
<evidence type="ECO:0000256" key="1">
    <source>
        <dbReference type="ARBA" id="ARBA00004651"/>
    </source>
</evidence>
<evidence type="ECO:0000256" key="2">
    <source>
        <dbReference type="ARBA" id="ARBA00022475"/>
    </source>
</evidence>
<feature type="transmembrane region" description="Helical" evidence="6">
    <location>
        <begin position="378"/>
        <end position="397"/>
    </location>
</feature>
<comment type="subcellular location">
    <subcellularLocation>
        <location evidence="1">Cell membrane</location>
        <topology evidence="1">Multi-pass membrane protein</topology>
    </subcellularLocation>
</comment>
<feature type="transmembrane region" description="Helical" evidence="6">
    <location>
        <begin position="403"/>
        <end position="420"/>
    </location>
</feature>
<feature type="transmembrane region" description="Helical" evidence="6">
    <location>
        <begin position="98"/>
        <end position="120"/>
    </location>
</feature>
<dbReference type="EMBL" id="NPJF01000020">
    <property type="protein sequence ID" value="OYP56537.1"/>
    <property type="molecule type" value="Genomic_DNA"/>
</dbReference>
<protein>
    <submittedName>
        <fullName evidence="7">Uncharacterized protein</fullName>
    </submittedName>
</protein>
<evidence type="ECO:0000256" key="6">
    <source>
        <dbReference type="SAM" id="Phobius"/>
    </source>
</evidence>
<dbReference type="InterPro" id="IPR005495">
    <property type="entry name" value="LptG/LptF_permease"/>
</dbReference>
<dbReference type="PANTHER" id="PTHR33529">
    <property type="entry name" value="SLR0882 PROTEIN-RELATED"/>
    <property type="match status" value="1"/>
</dbReference>
<dbReference type="GeneID" id="72480781"/>
<feature type="transmembrane region" description="Helical" evidence="6">
    <location>
        <begin position="432"/>
        <end position="455"/>
    </location>
</feature>
<gene>
    <name evidence="7" type="ORF">CIK91_02275</name>
</gene>
<dbReference type="Pfam" id="PF03739">
    <property type="entry name" value="LptF_LptG"/>
    <property type="match status" value="1"/>
</dbReference>
<feature type="transmembrane region" description="Helical" evidence="6">
    <location>
        <begin position="55"/>
        <end position="78"/>
    </location>
</feature>
<evidence type="ECO:0000256" key="4">
    <source>
        <dbReference type="ARBA" id="ARBA00022989"/>
    </source>
</evidence>
<accession>A0ABX4EM52</accession>
<keyword evidence="2" id="KW-1003">Cell membrane</keyword>
<dbReference type="RefSeq" id="WP_094448073.1">
    <property type="nucleotide sequence ID" value="NZ_CP091798.1"/>
</dbReference>
<sequence length="631" mass="72102">MLRIKKLDIFLAKQFGLLFAGTFFICQFVLMMQFLWRYVDDLIGKGIPMTALAQFFWYMGLMMVPQALPLAILLSSLITLGNLGESSELTAIKAAGISLLQALRSLIVITCIIMMASFYFENNLGPDANMKLSQLLISMKQKSPELEIPEGVFYDGIPNSNIYVQKKDLKSGKLYGIMIYRMTQSYEDAAIILADSGMMQSTAEKKHLILKLWSGEWFENMRSDELGNSAAVPYRRETFTYKKIVLDFDGDFNLTDAAALSNNAQGKSLAKIRNDLDSINLVYDSIGRNYLRDLNMLYYNIPHTERRDSLKALQLAYTQGYNIDSIFGKLSTEQKQQTVASALAKAQNEMSDLEFKSLLTSDGDKNIRRHRIEMVNKFTVALSCLIFFFIGAPLGAIIRKGGLGVPVIISVLVFIIYYILDNSGFRMAREGIWAIWFGKGLAPGVLTPIAIFVTYKANKDSVVFNVDVYRNLLMKALGLRLKRHIPSKEVIIEEPNYQADALQLQKISQQIAEYNTVHRLKKAPNPIRVFFKYKPDHAIEMINEELEKIIENLANTKDQQILRYINQYPIMAVKAHTRPFEKKWKNIIAAIIIPAGLFFYMRMWRFRLRLLRDLKITSKTNEQVIARIQEM</sequence>
<evidence type="ECO:0000313" key="7">
    <source>
        <dbReference type="EMBL" id="OYP56537.1"/>
    </source>
</evidence>
<keyword evidence="5 6" id="KW-0472">Membrane</keyword>
<comment type="caution">
    <text evidence="7">The sequence shown here is derived from an EMBL/GenBank/DDBJ whole genome shotgun (WGS) entry which is preliminary data.</text>
</comment>
<evidence type="ECO:0000256" key="5">
    <source>
        <dbReference type="ARBA" id="ARBA00023136"/>
    </source>
</evidence>
<dbReference type="Proteomes" id="UP000216189">
    <property type="component" value="Unassembled WGS sequence"/>
</dbReference>
<name>A0ABX4EM52_SEGBR</name>
<evidence type="ECO:0000256" key="3">
    <source>
        <dbReference type="ARBA" id="ARBA00022692"/>
    </source>
</evidence>
<proteinExistence type="predicted"/>
<keyword evidence="3 6" id="KW-0812">Transmembrane</keyword>
<keyword evidence="8" id="KW-1185">Reference proteome</keyword>
<keyword evidence="4 6" id="KW-1133">Transmembrane helix</keyword>
<dbReference type="PANTHER" id="PTHR33529:SF6">
    <property type="entry name" value="YJGP_YJGQ FAMILY PERMEASE"/>
    <property type="match status" value="1"/>
</dbReference>
<evidence type="ECO:0000313" key="8">
    <source>
        <dbReference type="Proteomes" id="UP000216189"/>
    </source>
</evidence>
<reference evidence="7 8" key="1">
    <citation type="submission" date="2017-08" db="EMBL/GenBank/DDBJ databases">
        <title>Comparative genomics of non-oral Prevotella species.</title>
        <authorList>
            <person name="Accetto T."/>
            <person name="Nograsek B."/>
            <person name="Avgustin G."/>
        </authorList>
    </citation>
    <scope>NUCLEOTIDE SEQUENCE [LARGE SCALE GENOMIC DNA]</scope>
    <source>
        <strain evidence="7 8">TC1-1</strain>
    </source>
</reference>
<feature type="transmembrane region" description="Helical" evidence="6">
    <location>
        <begin position="15"/>
        <end position="35"/>
    </location>
</feature>
<feature type="transmembrane region" description="Helical" evidence="6">
    <location>
        <begin position="587"/>
        <end position="604"/>
    </location>
</feature>